<dbReference type="GO" id="GO:0000166">
    <property type="term" value="F:nucleotide binding"/>
    <property type="evidence" value="ECO:0007669"/>
    <property type="project" value="InterPro"/>
</dbReference>
<reference evidence="3 4" key="1">
    <citation type="submission" date="2019-11" db="EMBL/GenBank/DDBJ databases">
        <title>Terrilactibacillus tamarindus sp. nov. BCM23-1 isolated from bark of Tamarindus indica.</title>
        <authorList>
            <person name="Kingkaew E."/>
            <person name="Tanasupawat S."/>
        </authorList>
    </citation>
    <scope>NUCLEOTIDE SEQUENCE [LARGE SCALE GENOMIC DNA]</scope>
    <source>
        <strain evidence="3 4">BCM23-1</strain>
    </source>
</reference>
<dbReference type="Pfam" id="PF22725">
    <property type="entry name" value="GFO_IDH_MocA_C3"/>
    <property type="match status" value="1"/>
</dbReference>
<feature type="domain" description="GFO/IDH/MocA-like oxidoreductase" evidence="2">
    <location>
        <begin position="137"/>
        <end position="246"/>
    </location>
</feature>
<dbReference type="PANTHER" id="PTHR43054">
    <property type="match status" value="1"/>
</dbReference>
<proteinExistence type="predicted"/>
<dbReference type="SUPFAM" id="SSF51735">
    <property type="entry name" value="NAD(P)-binding Rossmann-fold domains"/>
    <property type="match status" value="1"/>
</dbReference>
<dbReference type="Proteomes" id="UP000440978">
    <property type="component" value="Unassembled WGS sequence"/>
</dbReference>
<organism evidence="3 4">
    <name type="scientific">Terrilactibacillus tamarindi</name>
    <dbReference type="NCBI Taxonomy" id="2599694"/>
    <lineage>
        <taxon>Bacteria</taxon>
        <taxon>Bacillati</taxon>
        <taxon>Bacillota</taxon>
        <taxon>Bacilli</taxon>
        <taxon>Bacillales</taxon>
        <taxon>Bacillaceae</taxon>
        <taxon>Terrilactibacillus</taxon>
    </lineage>
</organism>
<sequence>MRFATVGTSTITDSFIEAAKMSQQLTLTGVYSRSIDKAKEMANRHGATHVFTDLDEMAESDTFDIVYIASPNNLHFEQSVQFLRQGKHVICEKPFFSTLREFHEAYRVADEHNVYLFEAIRNIQTPIFKRLKENLHKVGQIRNATIQVQQYSSRYDKLLKGEVTNVFSPQFSGGALMDMGVYPLYLAVGLFGKPMESHYYPTMLETGVDGSGTLVLKYHDYVCQVICSKITHSSNPSEINGEKGVFTFNNASSLKTLNYTDLKSRQIENYHIDQYENDKVYEIQTFTDIINQSDRSRYMELRRLSEVVLGILEESRRQNQIKFPADLKRF</sequence>
<dbReference type="PANTHER" id="PTHR43054:SF1">
    <property type="entry name" value="SCYLLO-INOSITOL 2-DEHYDROGENASE (NADP(+)) IOLU"/>
    <property type="match status" value="1"/>
</dbReference>
<dbReference type="Gene3D" id="3.30.360.10">
    <property type="entry name" value="Dihydrodipicolinate Reductase, domain 2"/>
    <property type="match status" value="1"/>
</dbReference>
<protein>
    <submittedName>
        <fullName evidence="3">Gfo/Idh/MocA family oxidoreductase</fullName>
    </submittedName>
</protein>
<accession>A0A6N8CSR8</accession>
<dbReference type="AlphaFoldDB" id="A0A6N8CSR8"/>
<dbReference type="Gene3D" id="3.40.50.720">
    <property type="entry name" value="NAD(P)-binding Rossmann-like Domain"/>
    <property type="match status" value="1"/>
</dbReference>
<comment type="caution">
    <text evidence="3">The sequence shown here is derived from an EMBL/GenBank/DDBJ whole genome shotgun (WGS) entry which is preliminary data.</text>
</comment>
<dbReference type="InterPro" id="IPR055170">
    <property type="entry name" value="GFO_IDH_MocA-like_dom"/>
</dbReference>
<evidence type="ECO:0000259" key="2">
    <source>
        <dbReference type="Pfam" id="PF22725"/>
    </source>
</evidence>
<dbReference type="OrthoDB" id="9815825at2"/>
<dbReference type="SUPFAM" id="SSF55347">
    <property type="entry name" value="Glyceraldehyde-3-phosphate dehydrogenase-like, C-terminal domain"/>
    <property type="match status" value="1"/>
</dbReference>
<name>A0A6N8CSR8_9BACI</name>
<dbReference type="Pfam" id="PF01408">
    <property type="entry name" value="GFO_IDH_MocA"/>
    <property type="match status" value="1"/>
</dbReference>
<feature type="domain" description="Gfo/Idh/MocA-like oxidoreductase N-terminal" evidence="1">
    <location>
        <begin position="1"/>
        <end position="117"/>
    </location>
</feature>
<keyword evidence="4" id="KW-1185">Reference proteome</keyword>
<gene>
    <name evidence="3" type="ORF">GMB86_08795</name>
</gene>
<evidence type="ECO:0000259" key="1">
    <source>
        <dbReference type="Pfam" id="PF01408"/>
    </source>
</evidence>
<evidence type="ECO:0000313" key="3">
    <source>
        <dbReference type="EMBL" id="MTT32103.1"/>
    </source>
</evidence>
<dbReference type="InterPro" id="IPR036291">
    <property type="entry name" value="NAD(P)-bd_dom_sf"/>
</dbReference>
<dbReference type="RefSeq" id="WP_155218762.1">
    <property type="nucleotide sequence ID" value="NZ_WNHB01000012.1"/>
</dbReference>
<dbReference type="InterPro" id="IPR000683">
    <property type="entry name" value="Gfo/Idh/MocA-like_OxRdtase_N"/>
</dbReference>
<dbReference type="EMBL" id="WNHB01000012">
    <property type="protein sequence ID" value="MTT32103.1"/>
    <property type="molecule type" value="Genomic_DNA"/>
</dbReference>
<evidence type="ECO:0000313" key="4">
    <source>
        <dbReference type="Proteomes" id="UP000440978"/>
    </source>
</evidence>